<evidence type="ECO:0000313" key="3">
    <source>
        <dbReference type="Proteomes" id="UP000761534"/>
    </source>
</evidence>
<keyword evidence="3" id="KW-1185">Reference proteome</keyword>
<comment type="caution">
    <text evidence="2">The sequence shown here is derived from an EMBL/GenBank/DDBJ whole genome shotgun (WGS) entry which is preliminary data.</text>
</comment>
<evidence type="ECO:0000256" key="1">
    <source>
        <dbReference type="SAM" id="MobiDB-lite"/>
    </source>
</evidence>
<evidence type="ECO:0000313" key="2">
    <source>
        <dbReference type="EMBL" id="KAA8900849.1"/>
    </source>
</evidence>
<dbReference type="Proteomes" id="UP000761534">
    <property type="component" value="Unassembled WGS sequence"/>
</dbReference>
<dbReference type="AlphaFoldDB" id="A0A642UMJ7"/>
<gene>
    <name evidence="2" type="ORF">TRICI_006134</name>
</gene>
<organism evidence="2 3">
    <name type="scientific">Trichomonascus ciferrii</name>
    <dbReference type="NCBI Taxonomy" id="44093"/>
    <lineage>
        <taxon>Eukaryota</taxon>
        <taxon>Fungi</taxon>
        <taxon>Dikarya</taxon>
        <taxon>Ascomycota</taxon>
        <taxon>Saccharomycotina</taxon>
        <taxon>Dipodascomycetes</taxon>
        <taxon>Dipodascales</taxon>
        <taxon>Trichomonascaceae</taxon>
        <taxon>Trichomonascus</taxon>
        <taxon>Trichomonascus ciferrii complex</taxon>
    </lineage>
</organism>
<feature type="region of interest" description="Disordered" evidence="1">
    <location>
        <begin position="104"/>
        <end position="306"/>
    </location>
</feature>
<feature type="compositionally biased region" description="Polar residues" evidence="1">
    <location>
        <begin position="174"/>
        <end position="200"/>
    </location>
</feature>
<dbReference type="OrthoDB" id="4095282at2759"/>
<name>A0A642UMJ7_9ASCO</name>
<protein>
    <submittedName>
        <fullName evidence="2">Uncharacterized protein</fullName>
    </submittedName>
</protein>
<dbReference type="EMBL" id="SWFS01000494">
    <property type="protein sequence ID" value="KAA8900849.1"/>
    <property type="molecule type" value="Genomic_DNA"/>
</dbReference>
<proteinExistence type="predicted"/>
<dbReference type="VEuPathDB" id="FungiDB:TRICI_006134"/>
<sequence length="306" mass="33900">MYDYESEASKVIGLRDSLLKQAENADVLNVGIDSLDSQLQGLARRYRRFVIEKEINQRREDLKHRANWRHDGKLHLLEPDEIEESSISEKRLKQAVKVVAQPEPPVAPYQVANRRPPPPPSDLLPYEDDYKPPQPSVQMPSAQSSTEAAGEQPLIPGFKFTSKSTGEGVETNPIELSSSASATPQEKESQQLSSGTSIYTDASPGMPDPTSIRPPGIPRKRSASYEDLQPLYSDEQPVPKRDFSLPLRSAATNTVPYEPQLPSATYFPPSGHPEVSKRSKVNPSQPPPDPRDVFGTPSYGDECPPY</sequence>
<accession>A0A642UMJ7</accession>
<reference evidence="2" key="1">
    <citation type="journal article" date="2019" name="G3 (Bethesda)">
        <title>Genome Assemblies of Two Rare Opportunistic Yeast Pathogens: Diutina rugosa (syn. Candida rugosa) and Trichomonascus ciferrii (syn. Candida ciferrii).</title>
        <authorList>
            <person name="Mixao V."/>
            <person name="Saus E."/>
            <person name="Hansen A.P."/>
            <person name="Lass-Florl C."/>
            <person name="Gabaldon T."/>
        </authorList>
    </citation>
    <scope>NUCLEOTIDE SEQUENCE</scope>
    <source>
        <strain evidence="2">CBS 4856</strain>
    </source>
</reference>
<feature type="compositionally biased region" description="Polar residues" evidence="1">
    <location>
        <begin position="136"/>
        <end position="147"/>
    </location>
</feature>